<sequence>SKKFLTLLPATKKKILNKGFEVIFKKMKQDSIIFYDRSLKRWKLDLNRYSEMQNLP</sequence>
<feature type="non-terminal residue" evidence="1">
    <location>
        <position position="1"/>
    </location>
</feature>
<protein>
    <submittedName>
        <fullName evidence="1">Uncharacterized protein</fullName>
    </submittedName>
</protein>
<evidence type="ECO:0000313" key="1">
    <source>
        <dbReference type="EMBL" id="GAG91856.1"/>
    </source>
</evidence>
<name>X1D5V1_9ZZZZ</name>
<dbReference type="AlphaFoldDB" id="X1D5V1"/>
<reference evidence="1" key="1">
    <citation type="journal article" date="2014" name="Front. Microbiol.">
        <title>High frequency of phylogenetically diverse reductive dehalogenase-homologous genes in deep subseafloor sedimentary metagenomes.</title>
        <authorList>
            <person name="Kawai M."/>
            <person name="Futagami T."/>
            <person name="Toyoda A."/>
            <person name="Takaki Y."/>
            <person name="Nishi S."/>
            <person name="Hori S."/>
            <person name="Arai W."/>
            <person name="Tsubouchi T."/>
            <person name="Morono Y."/>
            <person name="Uchiyama I."/>
            <person name="Ito T."/>
            <person name="Fujiyama A."/>
            <person name="Inagaki F."/>
            <person name="Takami H."/>
        </authorList>
    </citation>
    <scope>NUCLEOTIDE SEQUENCE</scope>
    <source>
        <strain evidence="1">Expedition CK06-06</strain>
    </source>
</reference>
<accession>X1D5V1</accession>
<dbReference type="EMBL" id="BART01022050">
    <property type="protein sequence ID" value="GAG91856.1"/>
    <property type="molecule type" value="Genomic_DNA"/>
</dbReference>
<comment type="caution">
    <text evidence="1">The sequence shown here is derived from an EMBL/GenBank/DDBJ whole genome shotgun (WGS) entry which is preliminary data.</text>
</comment>
<proteinExistence type="predicted"/>
<gene>
    <name evidence="1" type="ORF">S01H4_40486</name>
</gene>
<organism evidence="1">
    <name type="scientific">marine sediment metagenome</name>
    <dbReference type="NCBI Taxonomy" id="412755"/>
    <lineage>
        <taxon>unclassified sequences</taxon>
        <taxon>metagenomes</taxon>
        <taxon>ecological metagenomes</taxon>
    </lineage>
</organism>